<dbReference type="CDD" id="cd00430">
    <property type="entry name" value="PLPDE_III_AR"/>
    <property type="match status" value="1"/>
</dbReference>
<evidence type="ECO:0000256" key="3">
    <source>
        <dbReference type="ARBA" id="ARBA00022898"/>
    </source>
</evidence>
<evidence type="ECO:0000313" key="10">
    <source>
        <dbReference type="Proteomes" id="UP000235701"/>
    </source>
</evidence>
<dbReference type="AlphaFoldDB" id="A0A2N6UDT5"/>
<feature type="binding site" evidence="5 7">
    <location>
        <position position="322"/>
    </location>
    <ligand>
        <name>substrate</name>
    </ligand>
</feature>
<accession>A0A2N6UDT5</accession>
<dbReference type="EC" id="5.1.1.1" evidence="5"/>
<name>A0A2N6UDT5_9LACT</name>
<dbReference type="InterPro" id="IPR020622">
    <property type="entry name" value="Ala_racemase_pyridoxalP-BS"/>
</dbReference>
<comment type="caution">
    <text evidence="9">The sequence shown here is derived from an EMBL/GenBank/DDBJ whole genome shotgun (WGS) entry which is preliminary data.</text>
</comment>
<dbReference type="GO" id="GO:0005829">
    <property type="term" value="C:cytosol"/>
    <property type="evidence" value="ECO:0007669"/>
    <property type="project" value="TreeGrafter"/>
</dbReference>
<protein>
    <recommendedName>
        <fullName evidence="5">Alanine racemase</fullName>
        <ecNumber evidence="5">5.1.1.1</ecNumber>
    </recommendedName>
</protein>
<organism evidence="9 10">
    <name type="scientific">Aerococcus viridans</name>
    <dbReference type="NCBI Taxonomy" id="1377"/>
    <lineage>
        <taxon>Bacteria</taxon>
        <taxon>Bacillati</taxon>
        <taxon>Bacillota</taxon>
        <taxon>Bacilli</taxon>
        <taxon>Lactobacillales</taxon>
        <taxon>Aerococcaceae</taxon>
        <taxon>Aerococcus</taxon>
    </lineage>
</organism>
<dbReference type="Gene3D" id="2.40.37.10">
    <property type="entry name" value="Lyase, Ornithine Decarboxylase, Chain A, domain 1"/>
    <property type="match status" value="1"/>
</dbReference>
<evidence type="ECO:0000313" key="9">
    <source>
        <dbReference type="EMBL" id="PMC79716.1"/>
    </source>
</evidence>
<comment type="similarity">
    <text evidence="5">Belongs to the alanine racemase family.</text>
</comment>
<comment type="catalytic activity">
    <reaction evidence="1 5">
        <text>L-alanine = D-alanine</text>
        <dbReference type="Rhea" id="RHEA:20249"/>
        <dbReference type="ChEBI" id="CHEBI:57416"/>
        <dbReference type="ChEBI" id="CHEBI:57972"/>
        <dbReference type="EC" id="5.1.1.1"/>
    </reaction>
</comment>
<dbReference type="SMART" id="SM01005">
    <property type="entry name" value="Ala_racemase_C"/>
    <property type="match status" value="1"/>
</dbReference>
<dbReference type="SUPFAM" id="SSF50621">
    <property type="entry name" value="Alanine racemase C-terminal domain-like"/>
    <property type="match status" value="1"/>
</dbReference>
<dbReference type="InterPro" id="IPR001608">
    <property type="entry name" value="Ala_racemase_N"/>
</dbReference>
<dbReference type="PANTHER" id="PTHR30511">
    <property type="entry name" value="ALANINE RACEMASE"/>
    <property type="match status" value="1"/>
</dbReference>
<dbReference type="Gene3D" id="3.20.20.10">
    <property type="entry name" value="Alanine racemase"/>
    <property type="match status" value="1"/>
</dbReference>
<feature type="active site" description="Proton acceptor; specific for L-alanine" evidence="5">
    <location>
        <position position="275"/>
    </location>
</feature>
<dbReference type="RefSeq" id="WP_102199187.1">
    <property type="nucleotide sequence ID" value="NZ_PNHQ01000010.1"/>
</dbReference>
<comment type="function">
    <text evidence="5">Catalyzes the interconversion of L-alanine and D-alanine. May also act on other amino acids.</text>
</comment>
<dbReference type="GO" id="GO:0030632">
    <property type="term" value="P:D-alanine biosynthetic process"/>
    <property type="evidence" value="ECO:0007669"/>
    <property type="project" value="UniProtKB-UniRule"/>
</dbReference>
<dbReference type="InterPro" id="IPR011079">
    <property type="entry name" value="Ala_racemase_C"/>
</dbReference>
<evidence type="ECO:0000256" key="5">
    <source>
        <dbReference type="HAMAP-Rule" id="MF_01201"/>
    </source>
</evidence>
<keyword evidence="10" id="KW-1185">Reference proteome</keyword>
<feature type="modified residue" description="N6-(pyridoxal phosphate)lysine" evidence="5 6">
    <location>
        <position position="39"/>
    </location>
</feature>
<dbReference type="GO" id="GO:0008784">
    <property type="term" value="F:alanine racemase activity"/>
    <property type="evidence" value="ECO:0007669"/>
    <property type="project" value="UniProtKB-UniRule"/>
</dbReference>
<gene>
    <name evidence="9" type="primary">alr</name>
    <name evidence="9" type="ORF">CJ191_05220</name>
</gene>
<evidence type="ECO:0000256" key="6">
    <source>
        <dbReference type="PIRSR" id="PIRSR600821-50"/>
    </source>
</evidence>
<dbReference type="InterPro" id="IPR029066">
    <property type="entry name" value="PLP-binding_barrel"/>
</dbReference>
<sequence>MTIGYHRPSKAIVSLDAIIHNYFAVKKHVGNKAVMAVIKANAYGLGAVEIADALQARGVDGFAVALADEAIALRDAGMIAPIMVLGLTDPDDAWLLANLEIGVTVSNLDYLKYAKKHDKDFSRLHKLNVHLKIDSGMGRIGVRTVKEAQKIINYIAKHPKKFKLASIFTHYATADSFTDHSKDKVSAQSDFFDDILSQLDYSALGYTPLFHQSNSALSVWHPEKALDAVRLGIGLYGSKPSMEDVASPVDFQQALTLETEIIYVKKMHAGDTISYGAEYTASEDEWIATLPIGYADGWQRSYLGLNAIVDGELCPSVGRICMDQMIIRLPHEMPVGTKVTLIGTNGDQTIDVIDVAHHAGTIAHEVLTNLSPRLPREYTLTKKKKMK</sequence>
<dbReference type="PRINTS" id="PR00992">
    <property type="entry name" value="ALARACEMASE"/>
</dbReference>
<reference evidence="9 10" key="1">
    <citation type="submission" date="2017-09" db="EMBL/GenBank/DDBJ databases">
        <title>Bacterial strain isolated from the female urinary microbiota.</title>
        <authorList>
            <person name="Thomas-White K."/>
            <person name="Kumar N."/>
            <person name="Forster S."/>
            <person name="Putonti C."/>
            <person name="Lawley T."/>
            <person name="Wolfe A.J."/>
        </authorList>
    </citation>
    <scope>NUCLEOTIDE SEQUENCE [LARGE SCALE GENOMIC DNA]</scope>
    <source>
        <strain evidence="9 10">UMB0240</strain>
    </source>
</reference>
<dbReference type="HAMAP" id="MF_01201">
    <property type="entry name" value="Ala_racemase"/>
    <property type="match status" value="1"/>
</dbReference>
<dbReference type="GO" id="GO:0030170">
    <property type="term" value="F:pyridoxal phosphate binding"/>
    <property type="evidence" value="ECO:0007669"/>
    <property type="project" value="UniProtKB-UniRule"/>
</dbReference>
<evidence type="ECO:0000256" key="1">
    <source>
        <dbReference type="ARBA" id="ARBA00000316"/>
    </source>
</evidence>
<dbReference type="Proteomes" id="UP000235701">
    <property type="component" value="Unassembled WGS sequence"/>
</dbReference>
<comment type="pathway">
    <text evidence="5">Amino-acid biosynthesis; D-alanine biosynthesis; D-alanine from L-alanine: step 1/1.</text>
</comment>
<proteinExistence type="inferred from homology"/>
<evidence type="ECO:0000256" key="4">
    <source>
        <dbReference type="ARBA" id="ARBA00023235"/>
    </source>
</evidence>
<evidence type="ECO:0000256" key="2">
    <source>
        <dbReference type="ARBA" id="ARBA00001933"/>
    </source>
</evidence>
<dbReference type="SUPFAM" id="SSF51419">
    <property type="entry name" value="PLP-binding barrel"/>
    <property type="match status" value="1"/>
</dbReference>
<keyword evidence="4 5" id="KW-0413">Isomerase</keyword>
<evidence type="ECO:0000256" key="7">
    <source>
        <dbReference type="PIRSR" id="PIRSR600821-52"/>
    </source>
</evidence>
<feature type="binding site" evidence="5 7">
    <location>
        <position position="139"/>
    </location>
    <ligand>
        <name>substrate</name>
    </ligand>
</feature>
<dbReference type="GO" id="GO:0009252">
    <property type="term" value="P:peptidoglycan biosynthetic process"/>
    <property type="evidence" value="ECO:0007669"/>
    <property type="project" value="TreeGrafter"/>
</dbReference>
<dbReference type="UniPathway" id="UPA00042">
    <property type="reaction ID" value="UER00497"/>
</dbReference>
<dbReference type="PANTHER" id="PTHR30511:SF0">
    <property type="entry name" value="ALANINE RACEMASE, CATABOLIC-RELATED"/>
    <property type="match status" value="1"/>
</dbReference>
<dbReference type="NCBIfam" id="TIGR00492">
    <property type="entry name" value="alr"/>
    <property type="match status" value="1"/>
</dbReference>
<feature type="active site" description="Proton acceptor; specific for D-alanine" evidence="5">
    <location>
        <position position="39"/>
    </location>
</feature>
<dbReference type="Pfam" id="PF01168">
    <property type="entry name" value="Ala_racemase_N"/>
    <property type="match status" value="1"/>
</dbReference>
<dbReference type="InterPro" id="IPR009006">
    <property type="entry name" value="Ala_racemase/Decarboxylase_C"/>
</dbReference>
<dbReference type="EMBL" id="PNHQ01000010">
    <property type="protein sequence ID" value="PMC79716.1"/>
    <property type="molecule type" value="Genomic_DNA"/>
</dbReference>
<dbReference type="FunFam" id="2.40.37.10:FF:000006">
    <property type="entry name" value="Alanine racemase"/>
    <property type="match status" value="1"/>
</dbReference>
<keyword evidence="3 5" id="KW-0663">Pyridoxal phosphate</keyword>
<dbReference type="FunFam" id="3.20.20.10:FF:000002">
    <property type="entry name" value="Alanine racemase"/>
    <property type="match status" value="1"/>
</dbReference>
<dbReference type="Pfam" id="PF00842">
    <property type="entry name" value="Ala_racemase_C"/>
    <property type="match status" value="1"/>
</dbReference>
<dbReference type="InterPro" id="IPR000821">
    <property type="entry name" value="Ala_racemase"/>
</dbReference>
<feature type="domain" description="Alanine racemase C-terminal" evidence="8">
    <location>
        <begin position="254"/>
        <end position="379"/>
    </location>
</feature>
<evidence type="ECO:0000259" key="8">
    <source>
        <dbReference type="SMART" id="SM01005"/>
    </source>
</evidence>
<dbReference type="OrthoDB" id="9813814at2"/>
<comment type="cofactor">
    <cofactor evidence="2 5 6">
        <name>pyridoxal 5'-phosphate</name>
        <dbReference type="ChEBI" id="CHEBI:597326"/>
    </cofactor>
</comment>
<dbReference type="PROSITE" id="PS00395">
    <property type="entry name" value="ALANINE_RACEMASE"/>
    <property type="match status" value="1"/>
</dbReference>